<dbReference type="EMBL" id="JANAWD010000236">
    <property type="protein sequence ID" value="KAJ3483226.1"/>
    <property type="molecule type" value="Genomic_DNA"/>
</dbReference>
<keyword evidence="8" id="KW-1185">Reference proteome</keyword>
<proteinExistence type="inferred from homology"/>
<evidence type="ECO:0000256" key="1">
    <source>
        <dbReference type="ARBA" id="ARBA00004191"/>
    </source>
</evidence>
<feature type="chain" id="PRO_5041769985" description="Hydrophobin" evidence="6">
    <location>
        <begin position="23"/>
        <end position="111"/>
    </location>
</feature>
<keyword evidence="3 6" id="KW-0134">Cell wall</keyword>
<keyword evidence="5 6" id="KW-1015">Disulfide bond</keyword>
<organism evidence="7 8">
    <name type="scientific">Meripilus lineatus</name>
    <dbReference type="NCBI Taxonomy" id="2056292"/>
    <lineage>
        <taxon>Eukaryota</taxon>
        <taxon>Fungi</taxon>
        <taxon>Dikarya</taxon>
        <taxon>Basidiomycota</taxon>
        <taxon>Agaricomycotina</taxon>
        <taxon>Agaricomycetes</taxon>
        <taxon>Polyporales</taxon>
        <taxon>Meripilaceae</taxon>
        <taxon>Meripilus</taxon>
    </lineage>
</organism>
<dbReference type="GO" id="GO:0005199">
    <property type="term" value="F:structural constituent of cell wall"/>
    <property type="evidence" value="ECO:0007669"/>
    <property type="project" value="InterPro"/>
</dbReference>
<feature type="signal peptide" evidence="6">
    <location>
        <begin position="1"/>
        <end position="22"/>
    </location>
</feature>
<evidence type="ECO:0000256" key="5">
    <source>
        <dbReference type="ARBA" id="ARBA00023157"/>
    </source>
</evidence>
<keyword evidence="4 6" id="KW-0964">Secreted</keyword>
<gene>
    <name evidence="7" type="ORF">NLI96_g6452</name>
</gene>
<dbReference type="GO" id="GO:0009277">
    <property type="term" value="C:fungal-type cell wall"/>
    <property type="evidence" value="ECO:0007669"/>
    <property type="project" value="InterPro"/>
</dbReference>
<comment type="caution">
    <text evidence="7">The sequence shown here is derived from an EMBL/GenBank/DDBJ whole genome shotgun (WGS) entry which is preliminary data.</text>
</comment>
<accession>A0AAD5V3B8</accession>
<evidence type="ECO:0000313" key="8">
    <source>
        <dbReference type="Proteomes" id="UP001212997"/>
    </source>
</evidence>
<evidence type="ECO:0000313" key="7">
    <source>
        <dbReference type="EMBL" id="KAJ3483226.1"/>
    </source>
</evidence>
<evidence type="ECO:0000256" key="4">
    <source>
        <dbReference type="ARBA" id="ARBA00022525"/>
    </source>
</evidence>
<dbReference type="Proteomes" id="UP001212997">
    <property type="component" value="Unassembled WGS sequence"/>
</dbReference>
<reference evidence="7" key="1">
    <citation type="submission" date="2022-07" db="EMBL/GenBank/DDBJ databases">
        <title>Genome Sequence of Physisporinus lineatus.</title>
        <authorList>
            <person name="Buettner E."/>
        </authorList>
    </citation>
    <scope>NUCLEOTIDE SEQUENCE</scope>
    <source>
        <strain evidence="7">VT162</strain>
    </source>
</reference>
<dbReference type="AlphaFoldDB" id="A0AAD5V3B8"/>
<comment type="subcellular location">
    <subcellularLocation>
        <location evidence="1 6">Secreted</location>
        <location evidence="1 6">Cell wall</location>
    </subcellularLocation>
</comment>
<dbReference type="SMART" id="SM00075">
    <property type="entry name" value="HYDRO"/>
    <property type="match status" value="1"/>
</dbReference>
<dbReference type="InterPro" id="IPR001338">
    <property type="entry name" value="Class_I_Hydrophobin"/>
</dbReference>
<evidence type="ECO:0000256" key="3">
    <source>
        <dbReference type="ARBA" id="ARBA00022512"/>
    </source>
</evidence>
<dbReference type="Pfam" id="PF01185">
    <property type="entry name" value="Hydrophobin"/>
    <property type="match status" value="1"/>
</dbReference>
<dbReference type="CDD" id="cd23507">
    <property type="entry name" value="hydrophobin_I"/>
    <property type="match status" value="1"/>
</dbReference>
<keyword evidence="6" id="KW-0732">Signal</keyword>
<comment type="similarity">
    <text evidence="2 6">Belongs to the fungal hydrophobin family.</text>
</comment>
<evidence type="ECO:0000256" key="6">
    <source>
        <dbReference type="RuleBase" id="RU365009"/>
    </source>
</evidence>
<sequence>MFARATQTILSVVLFFVVFAAAAPQAVNSCNTGPVQCCNSLQSTANNPLLSTLVGLLAGVGVGPVDALVGLTCNPISVIGLGQSGCNTSPVCCTNNNVGGLISIGCVPVTL</sequence>
<name>A0AAD5V3B8_9APHY</name>
<evidence type="ECO:0000256" key="2">
    <source>
        <dbReference type="ARBA" id="ARBA00010446"/>
    </source>
</evidence>
<protein>
    <recommendedName>
        <fullName evidence="6">Hydrophobin</fullName>
    </recommendedName>
</protein>